<dbReference type="CTD" id="20241663"/>
<protein>
    <submittedName>
        <fullName evidence="2">Uncharacterized protein</fullName>
    </submittedName>
</protein>
<evidence type="ECO:0000256" key="1">
    <source>
        <dbReference type="SAM" id="MobiDB-lite"/>
    </source>
</evidence>
<dbReference type="GeneID" id="20241663"/>
<feature type="compositionally biased region" description="Low complexity" evidence="1">
    <location>
        <begin position="37"/>
        <end position="50"/>
    </location>
</feature>
<dbReference type="KEGG" id="lgi:LOTGIDRAFT_171149"/>
<keyword evidence="3" id="KW-1185">Reference proteome</keyword>
<name>V4AI23_LOTGI</name>
<dbReference type="EMBL" id="KB199906">
    <property type="protein sequence ID" value="ESP03724.1"/>
    <property type="molecule type" value="Genomic_DNA"/>
</dbReference>
<dbReference type="AlphaFoldDB" id="V4AI23"/>
<dbReference type="RefSeq" id="XP_009045581.1">
    <property type="nucleotide sequence ID" value="XM_009047333.1"/>
</dbReference>
<organism evidence="2 3">
    <name type="scientific">Lottia gigantea</name>
    <name type="common">Giant owl limpet</name>
    <dbReference type="NCBI Taxonomy" id="225164"/>
    <lineage>
        <taxon>Eukaryota</taxon>
        <taxon>Metazoa</taxon>
        <taxon>Spiralia</taxon>
        <taxon>Lophotrochozoa</taxon>
        <taxon>Mollusca</taxon>
        <taxon>Gastropoda</taxon>
        <taxon>Patellogastropoda</taxon>
        <taxon>Lottioidea</taxon>
        <taxon>Lottiidae</taxon>
        <taxon>Lottia</taxon>
    </lineage>
</organism>
<evidence type="ECO:0000313" key="2">
    <source>
        <dbReference type="EMBL" id="ESP03724.1"/>
    </source>
</evidence>
<reference evidence="2 3" key="1">
    <citation type="journal article" date="2013" name="Nature">
        <title>Insights into bilaterian evolution from three spiralian genomes.</title>
        <authorList>
            <person name="Simakov O."/>
            <person name="Marletaz F."/>
            <person name="Cho S.J."/>
            <person name="Edsinger-Gonzales E."/>
            <person name="Havlak P."/>
            <person name="Hellsten U."/>
            <person name="Kuo D.H."/>
            <person name="Larsson T."/>
            <person name="Lv J."/>
            <person name="Arendt D."/>
            <person name="Savage R."/>
            <person name="Osoegawa K."/>
            <person name="de Jong P."/>
            <person name="Grimwood J."/>
            <person name="Chapman J.A."/>
            <person name="Shapiro H."/>
            <person name="Aerts A."/>
            <person name="Otillar R.P."/>
            <person name="Terry A.Y."/>
            <person name="Boore J.L."/>
            <person name="Grigoriev I.V."/>
            <person name="Lindberg D.R."/>
            <person name="Seaver E.C."/>
            <person name="Weisblat D.A."/>
            <person name="Putnam N.H."/>
            <person name="Rokhsar D.S."/>
        </authorList>
    </citation>
    <scope>NUCLEOTIDE SEQUENCE [LARGE SCALE GENOMIC DNA]</scope>
</reference>
<feature type="region of interest" description="Disordered" evidence="1">
    <location>
        <begin position="30"/>
        <end position="50"/>
    </location>
</feature>
<proteinExistence type="predicted"/>
<dbReference type="HOGENOM" id="CLU_1143665_0_0_1"/>
<dbReference type="Proteomes" id="UP000030746">
    <property type="component" value="Unassembled WGS sequence"/>
</dbReference>
<gene>
    <name evidence="2" type="ORF">LOTGIDRAFT_171149</name>
</gene>
<sequence length="237" mass="27701">MTILLPVISRSVDDIILDYLSKIQHGDLTSTLDGDWNQNNKNPIDENNNNQVDDLGELVDDDVDIQDWAQVEGPKVEESKDVAEDLVWAEDPWTQTPLTNSPDWMKLPGIDFDTQEEETLETNNEKFSEVLENDEDFLAPCVEIKDWSKEPFEQLPLDVPRWALLPGVDYPVRNGNSLYWEMNLKKHMRVRRKFGKKVYSRNLPTLLEEKLVYNNDAKPMLFVPTRYGRIFYTFQDY</sequence>
<accession>V4AI23</accession>
<evidence type="ECO:0000313" key="3">
    <source>
        <dbReference type="Proteomes" id="UP000030746"/>
    </source>
</evidence>